<evidence type="ECO:0000256" key="4">
    <source>
        <dbReference type="ARBA" id="ARBA00022692"/>
    </source>
</evidence>
<dbReference type="CDD" id="cd06261">
    <property type="entry name" value="TM_PBP2"/>
    <property type="match status" value="1"/>
</dbReference>
<evidence type="ECO:0000256" key="2">
    <source>
        <dbReference type="ARBA" id="ARBA00011779"/>
    </source>
</evidence>
<evidence type="ECO:0000256" key="6">
    <source>
        <dbReference type="ARBA" id="ARBA00023032"/>
    </source>
</evidence>
<evidence type="ECO:0000256" key="5">
    <source>
        <dbReference type="ARBA" id="ARBA00022989"/>
    </source>
</evidence>
<dbReference type="PANTHER" id="PTHR30406:SF1">
    <property type="entry name" value="SULFATE TRANSPORT SYSTEM PERMEASE PROTEIN CYSW"/>
    <property type="match status" value="1"/>
</dbReference>
<dbReference type="InterPro" id="IPR035906">
    <property type="entry name" value="MetI-like_sf"/>
</dbReference>
<dbReference type="GO" id="GO:0005886">
    <property type="term" value="C:plasma membrane"/>
    <property type="evidence" value="ECO:0007669"/>
    <property type="project" value="TreeGrafter"/>
</dbReference>
<dbReference type="PROSITE" id="PS50928">
    <property type="entry name" value="ABC_TM1"/>
    <property type="match status" value="1"/>
</dbReference>
<accession>A0A1H4LET2</accession>
<comment type="function">
    <text evidence="8">Part of the ABC transporter complex CysAWTP (TC 3.A.1.6.1) involved in sulfate/thiosulfate import. Probably responsible for the translocation of the substrate across the membrane.</text>
</comment>
<dbReference type="Proteomes" id="UP000182652">
    <property type="component" value="Unassembled WGS sequence"/>
</dbReference>
<dbReference type="EMBL" id="FNSN01000003">
    <property type="protein sequence ID" value="SEB69066.1"/>
    <property type="molecule type" value="Genomic_DNA"/>
</dbReference>
<evidence type="ECO:0000313" key="13">
    <source>
        <dbReference type="Proteomes" id="UP000182652"/>
    </source>
</evidence>
<dbReference type="GO" id="GO:0015419">
    <property type="term" value="F:ABC-type sulfate transporter activity"/>
    <property type="evidence" value="ECO:0007669"/>
    <property type="project" value="InterPro"/>
</dbReference>
<feature type="transmembrane region" description="Helical" evidence="10">
    <location>
        <begin position="296"/>
        <end position="317"/>
    </location>
</feature>
<keyword evidence="6" id="KW-0764">Sulfate transport</keyword>
<feature type="domain" description="ABC transmembrane type-1" evidence="11">
    <location>
        <begin position="110"/>
        <end position="314"/>
    </location>
</feature>
<feature type="compositionally biased region" description="Low complexity" evidence="9">
    <location>
        <begin position="23"/>
        <end position="38"/>
    </location>
</feature>
<sequence length="325" mass="34213">MAETSLSTGVSVGAAADAAADQAGLASDASRTSAPSGPARRRASRNRGPRRSGGSAVRIVLRVLVIGYLFFLVVWPVSLVVLRTFAPVNDVGGFDAFLTRLADPAFGYAFNLTLTAALWAVGLNAVFGLGISLLLVRYSFPGRRLLSALVDLPMSVSPVVVGLALVLAYSSNQGWFGPVLESLNWQIIFSTPGIVLATTFVSLPLVIREIVPVLQEIGTEQELAARSLGAGAVQTFLRITLPAIKWALVYGVVLSLARALGEFGAVKIVSQGASFNGETATLLVANRYGNFDEATAYAAAFLLVLIAITALVVVTILRPSKEHRS</sequence>
<evidence type="ECO:0000256" key="9">
    <source>
        <dbReference type="SAM" id="MobiDB-lite"/>
    </source>
</evidence>
<comment type="subcellular location">
    <subcellularLocation>
        <location evidence="1">Membrane</location>
        <topology evidence="1">Multi-pass membrane protein</topology>
    </subcellularLocation>
</comment>
<feature type="transmembrane region" description="Helical" evidence="10">
    <location>
        <begin position="106"/>
        <end position="136"/>
    </location>
</feature>
<feature type="transmembrane region" description="Helical" evidence="10">
    <location>
        <begin position="183"/>
        <end position="207"/>
    </location>
</feature>
<dbReference type="PANTHER" id="PTHR30406">
    <property type="entry name" value="SULFATE TRANSPORT SYSTEM PERMEASE PROTEIN"/>
    <property type="match status" value="1"/>
</dbReference>
<feature type="transmembrane region" description="Helical" evidence="10">
    <location>
        <begin position="148"/>
        <end position="171"/>
    </location>
</feature>
<name>A0A1H4LET2_9MICC</name>
<feature type="region of interest" description="Disordered" evidence="9">
    <location>
        <begin position="23"/>
        <end position="52"/>
    </location>
</feature>
<dbReference type="AlphaFoldDB" id="A0A1H4LET2"/>
<evidence type="ECO:0000256" key="7">
    <source>
        <dbReference type="ARBA" id="ARBA00023136"/>
    </source>
</evidence>
<keyword evidence="5 10" id="KW-1133">Transmembrane helix</keyword>
<dbReference type="SUPFAM" id="SSF161098">
    <property type="entry name" value="MetI-like"/>
    <property type="match status" value="1"/>
</dbReference>
<dbReference type="STRING" id="156980.SAMN04489745_0977"/>
<evidence type="ECO:0000313" key="12">
    <source>
        <dbReference type="EMBL" id="SEB69066.1"/>
    </source>
</evidence>
<keyword evidence="3" id="KW-0813">Transport</keyword>
<keyword evidence="4 10" id="KW-0812">Transmembrane</keyword>
<dbReference type="RefSeq" id="WP_302846645.1">
    <property type="nucleotide sequence ID" value="NZ_FNSN01000003.1"/>
</dbReference>
<protein>
    <submittedName>
        <fullName evidence="12">Sulfate transport system permease protein</fullName>
    </submittedName>
</protein>
<feature type="compositionally biased region" description="Basic residues" evidence="9">
    <location>
        <begin position="39"/>
        <end position="50"/>
    </location>
</feature>
<feature type="transmembrane region" description="Helical" evidence="10">
    <location>
        <begin position="59"/>
        <end position="86"/>
    </location>
</feature>
<keyword evidence="13" id="KW-1185">Reference proteome</keyword>
<evidence type="ECO:0000256" key="8">
    <source>
        <dbReference type="ARBA" id="ARBA00025323"/>
    </source>
</evidence>
<reference evidence="12 13" key="1">
    <citation type="submission" date="2016-10" db="EMBL/GenBank/DDBJ databases">
        <authorList>
            <person name="de Groot N.N."/>
        </authorList>
    </citation>
    <scope>NUCLEOTIDE SEQUENCE [LARGE SCALE GENOMIC DNA]</scope>
    <source>
        <strain evidence="12 13">DSM 10495</strain>
    </source>
</reference>
<keyword evidence="7 10" id="KW-0472">Membrane</keyword>
<proteinExistence type="predicted"/>
<gene>
    <name evidence="12" type="ORF">SAMN04489745_0977</name>
</gene>
<evidence type="ECO:0000256" key="3">
    <source>
        <dbReference type="ARBA" id="ARBA00022448"/>
    </source>
</evidence>
<evidence type="ECO:0000256" key="1">
    <source>
        <dbReference type="ARBA" id="ARBA00004141"/>
    </source>
</evidence>
<feature type="transmembrane region" description="Helical" evidence="10">
    <location>
        <begin position="236"/>
        <end position="257"/>
    </location>
</feature>
<organism evidence="12 13">
    <name type="scientific">Arthrobacter woluwensis</name>
    <dbReference type="NCBI Taxonomy" id="156980"/>
    <lineage>
        <taxon>Bacteria</taxon>
        <taxon>Bacillati</taxon>
        <taxon>Actinomycetota</taxon>
        <taxon>Actinomycetes</taxon>
        <taxon>Micrococcales</taxon>
        <taxon>Micrococcaceae</taxon>
        <taxon>Arthrobacter</taxon>
    </lineage>
</organism>
<comment type="subunit">
    <text evidence="2">The complex is composed of two ATP-binding proteins (CysA), two transmembrane proteins (CysT and CysW) and a solute-binding protein (CysP).</text>
</comment>
<evidence type="ECO:0000256" key="10">
    <source>
        <dbReference type="SAM" id="Phobius"/>
    </source>
</evidence>
<dbReference type="InterPro" id="IPR005667">
    <property type="entry name" value="Sulph_transpt2"/>
</dbReference>
<evidence type="ECO:0000259" key="11">
    <source>
        <dbReference type="PROSITE" id="PS50928"/>
    </source>
</evidence>
<dbReference type="NCBIfam" id="TIGR00969">
    <property type="entry name" value="3a0106s02"/>
    <property type="match status" value="1"/>
</dbReference>
<dbReference type="Gene3D" id="1.10.3720.10">
    <property type="entry name" value="MetI-like"/>
    <property type="match status" value="1"/>
</dbReference>
<dbReference type="InterPro" id="IPR000515">
    <property type="entry name" value="MetI-like"/>
</dbReference>
<dbReference type="Pfam" id="PF00528">
    <property type="entry name" value="BPD_transp_1"/>
    <property type="match status" value="1"/>
</dbReference>